<evidence type="ECO:0000313" key="4">
    <source>
        <dbReference type="Proteomes" id="UP000323000"/>
    </source>
</evidence>
<dbReference type="Proteomes" id="UP000323000">
    <property type="component" value="Chromosome 7"/>
</dbReference>
<comment type="caution">
    <text evidence="3">The sequence shown here is derived from an EMBL/GenBank/DDBJ whole genome shotgun (WGS) entry which is preliminary data.</text>
</comment>
<gene>
    <name evidence="3" type="ORF">EZV62_015978</name>
</gene>
<sequence length="184" mass="20673">MEATPLPAEEQTDGLGELLVKIDGDDVDADFFEWEAELASDAGGSLGIPELMGFVEAVEMGMGIDQHGENECYLNIIDACIIKAWHEVKKHFLLISCIEAENSAMHSKDVEKSWRKCTYNLGFPQEPIDKCYNSGEGIKVISYHICNTIILVYQLRIPDIGCKLICNSHSDMIMKHHLMIMYCE</sequence>
<dbReference type="Pfam" id="PF03227">
    <property type="entry name" value="GILT"/>
    <property type="match status" value="1"/>
</dbReference>
<dbReference type="PANTHER" id="PTHR13234">
    <property type="entry name" value="GAMMA-INTERFERON INDUCIBLE LYSOSOMAL THIOL REDUCTASE GILT"/>
    <property type="match status" value="1"/>
</dbReference>
<dbReference type="PANTHER" id="PTHR13234:SF78">
    <property type="entry name" value="GAMMA-INTERFERON-INDUCIBLE LYSOSOMAL THIOL REDUCTASE-LIKE"/>
    <property type="match status" value="1"/>
</dbReference>
<dbReference type="AlphaFoldDB" id="A0A5C7HMV1"/>
<evidence type="ECO:0000256" key="1">
    <source>
        <dbReference type="ARBA" id="ARBA00005679"/>
    </source>
</evidence>
<comment type="similarity">
    <text evidence="1">Belongs to the GILT family.</text>
</comment>
<organism evidence="3 4">
    <name type="scientific">Acer yangbiense</name>
    <dbReference type="NCBI Taxonomy" id="1000413"/>
    <lineage>
        <taxon>Eukaryota</taxon>
        <taxon>Viridiplantae</taxon>
        <taxon>Streptophyta</taxon>
        <taxon>Embryophyta</taxon>
        <taxon>Tracheophyta</taxon>
        <taxon>Spermatophyta</taxon>
        <taxon>Magnoliopsida</taxon>
        <taxon>eudicotyledons</taxon>
        <taxon>Gunneridae</taxon>
        <taxon>Pentapetalae</taxon>
        <taxon>rosids</taxon>
        <taxon>malvids</taxon>
        <taxon>Sapindales</taxon>
        <taxon>Sapindaceae</taxon>
        <taxon>Hippocastanoideae</taxon>
        <taxon>Acereae</taxon>
        <taxon>Acer</taxon>
    </lineage>
</organism>
<dbReference type="GO" id="GO:0016671">
    <property type="term" value="F:oxidoreductase activity, acting on a sulfur group of donors, disulfide as acceptor"/>
    <property type="evidence" value="ECO:0007669"/>
    <property type="project" value="InterPro"/>
</dbReference>
<reference evidence="4" key="1">
    <citation type="journal article" date="2019" name="Gigascience">
        <title>De novo genome assembly of the endangered Acer yangbiense, a plant species with extremely small populations endemic to Yunnan Province, China.</title>
        <authorList>
            <person name="Yang J."/>
            <person name="Wariss H.M."/>
            <person name="Tao L."/>
            <person name="Zhang R."/>
            <person name="Yun Q."/>
            <person name="Hollingsworth P."/>
            <person name="Dao Z."/>
            <person name="Luo G."/>
            <person name="Guo H."/>
            <person name="Ma Y."/>
            <person name="Sun W."/>
        </authorList>
    </citation>
    <scope>NUCLEOTIDE SEQUENCE [LARGE SCALE GENOMIC DNA]</scope>
    <source>
        <strain evidence="4">cv. Malutang</strain>
    </source>
</reference>
<name>A0A5C7HMV1_9ROSI</name>
<evidence type="ECO:0000256" key="2">
    <source>
        <dbReference type="ARBA" id="ARBA00023180"/>
    </source>
</evidence>
<keyword evidence="2" id="KW-0325">Glycoprotein</keyword>
<dbReference type="EMBL" id="VAHF01000007">
    <property type="protein sequence ID" value="TXG58149.1"/>
    <property type="molecule type" value="Genomic_DNA"/>
</dbReference>
<accession>A0A5C7HMV1</accession>
<dbReference type="OrthoDB" id="958254at2759"/>
<dbReference type="InterPro" id="IPR004911">
    <property type="entry name" value="Interferon-induced_GILT"/>
</dbReference>
<keyword evidence="4" id="KW-1185">Reference proteome</keyword>
<evidence type="ECO:0000313" key="3">
    <source>
        <dbReference type="EMBL" id="TXG58149.1"/>
    </source>
</evidence>
<protein>
    <submittedName>
        <fullName evidence="3">Uncharacterized protein</fullName>
    </submittedName>
</protein>
<proteinExistence type="inferred from homology"/>